<reference evidence="2 3" key="1">
    <citation type="journal article" date="2019" name="Int. J. Syst. Evol. Microbiol.">
        <title>The Global Catalogue of Microorganisms (GCM) 10K type strain sequencing project: providing services to taxonomists for standard genome sequencing and annotation.</title>
        <authorList>
            <consortium name="The Broad Institute Genomics Platform"/>
            <consortium name="The Broad Institute Genome Sequencing Center for Infectious Disease"/>
            <person name="Wu L."/>
            <person name="Ma J."/>
        </authorList>
    </citation>
    <scope>NUCLEOTIDE SEQUENCE [LARGE SCALE GENOMIC DNA]</scope>
    <source>
        <strain evidence="2 3">JCM 4395</strain>
    </source>
</reference>
<keyword evidence="1" id="KW-0812">Transmembrane</keyword>
<dbReference type="EMBL" id="BAAASG010000025">
    <property type="protein sequence ID" value="GAA2517806.1"/>
    <property type="molecule type" value="Genomic_DNA"/>
</dbReference>
<name>A0ABN3NAM5_STRLO</name>
<keyword evidence="3" id="KW-1185">Reference proteome</keyword>
<protein>
    <submittedName>
        <fullName evidence="2">DUF4244 domain-containing protein</fullName>
    </submittedName>
</protein>
<feature type="transmembrane region" description="Helical" evidence="1">
    <location>
        <begin position="30"/>
        <end position="48"/>
    </location>
</feature>
<dbReference type="Proteomes" id="UP001501777">
    <property type="component" value="Unassembled WGS sequence"/>
</dbReference>
<gene>
    <name evidence="2" type="ORF">GCM10010276_79200</name>
</gene>
<accession>A0ABN3NAM5</accession>
<evidence type="ECO:0000256" key="1">
    <source>
        <dbReference type="SAM" id="Phobius"/>
    </source>
</evidence>
<comment type="caution">
    <text evidence="2">The sequence shown here is derived from an EMBL/GenBank/DDBJ whole genome shotgun (WGS) entry which is preliminary data.</text>
</comment>
<keyword evidence="1" id="KW-0472">Membrane</keyword>
<keyword evidence="1" id="KW-1133">Transmembrane helix</keyword>
<organism evidence="2 3">
    <name type="scientific">Streptomyces longisporus</name>
    <dbReference type="NCBI Taxonomy" id="1948"/>
    <lineage>
        <taxon>Bacteria</taxon>
        <taxon>Bacillati</taxon>
        <taxon>Actinomycetota</taxon>
        <taxon>Actinomycetes</taxon>
        <taxon>Kitasatosporales</taxon>
        <taxon>Streptomycetaceae</taxon>
        <taxon>Streptomyces</taxon>
    </lineage>
</organism>
<evidence type="ECO:0000313" key="3">
    <source>
        <dbReference type="Proteomes" id="UP001501777"/>
    </source>
</evidence>
<dbReference type="RefSeq" id="WP_344405925.1">
    <property type="nucleotide sequence ID" value="NZ_BAAASG010000025.1"/>
</dbReference>
<dbReference type="InterPro" id="IPR025338">
    <property type="entry name" value="DUF4244"/>
</dbReference>
<dbReference type="Pfam" id="PF14029">
    <property type="entry name" value="DUF4244"/>
    <property type="match status" value="1"/>
</dbReference>
<evidence type="ECO:0000313" key="2">
    <source>
        <dbReference type="EMBL" id="GAA2517806.1"/>
    </source>
</evidence>
<sequence>MYKAVRARLGALVCRARAARRDAGMVTSEYAMGIVAAVAFAVVLYKVVTSGQVSAELQDIVKRALDAQM</sequence>
<proteinExistence type="predicted"/>